<gene>
    <name evidence="4" type="ORF">PILCRDRAFT_16868</name>
</gene>
<accession>A0A0C3AD04</accession>
<feature type="compositionally biased region" description="Low complexity" evidence="2">
    <location>
        <begin position="15"/>
        <end position="28"/>
    </location>
</feature>
<dbReference type="InterPro" id="IPR036249">
    <property type="entry name" value="Thioredoxin-like_sf"/>
</dbReference>
<dbReference type="SUPFAM" id="SSF52833">
    <property type="entry name" value="Thioredoxin-like"/>
    <property type="match status" value="1"/>
</dbReference>
<comment type="similarity">
    <text evidence="1">Belongs to the phosducin family.</text>
</comment>
<dbReference type="InterPro" id="IPR024253">
    <property type="entry name" value="Phosducin_thioredoxin-like_dom"/>
</dbReference>
<evidence type="ECO:0000256" key="2">
    <source>
        <dbReference type="SAM" id="MobiDB-lite"/>
    </source>
</evidence>
<organism evidence="4 5">
    <name type="scientific">Piloderma croceum (strain F 1598)</name>
    <dbReference type="NCBI Taxonomy" id="765440"/>
    <lineage>
        <taxon>Eukaryota</taxon>
        <taxon>Fungi</taxon>
        <taxon>Dikarya</taxon>
        <taxon>Basidiomycota</taxon>
        <taxon>Agaricomycotina</taxon>
        <taxon>Agaricomycetes</taxon>
        <taxon>Agaricomycetidae</taxon>
        <taxon>Atheliales</taxon>
        <taxon>Atheliaceae</taxon>
        <taxon>Piloderma</taxon>
    </lineage>
</organism>
<dbReference type="PANTHER" id="PTHR46052:SF1">
    <property type="entry name" value="PHOSDUCIN-LIKE PROTEIN"/>
    <property type="match status" value="1"/>
</dbReference>
<dbReference type="EMBL" id="KN833247">
    <property type="protein sequence ID" value="KIM71643.1"/>
    <property type="molecule type" value="Genomic_DNA"/>
</dbReference>
<dbReference type="InParanoid" id="A0A0C3AD04"/>
<evidence type="ECO:0000313" key="4">
    <source>
        <dbReference type="EMBL" id="KIM71643.1"/>
    </source>
</evidence>
<keyword evidence="5" id="KW-1185">Reference proteome</keyword>
<reference evidence="5" key="2">
    <citation type="submission" date="2015-01" db="EMBL/GenBank/DDBJ databases">
        <title>Evolutionary Origins and Diversification of the Mycorrhizal Mutualists.</title>
        <authorList>
            <consortium name="DOE Joint Genome Institute"/>
            <consortium name="Mycorrhizal Genomics Consortium"/>
            <person name="Kohler A."/>
            <person name="Kuo A."/>
            <person name="Nagy L.G."/>
            <person name="Floudas D."/>
            <person name="Copeland A."/>
            <person name="Barry K.W."/>
            <person name="Cichocki N."/>
            <person name="Veneault-Fourrey C."/>
            <person name="LaButti K."/>
            <person name="Lindquist E.A."/>
            <person name="Lipzen A."/>
            <person name="Lundell T."/>
            <person name="Morin E."/>
            <person name="Murat C."/>
            <person name="Riley R."/>
            <person name="Ohm R."/>
            <person name="Sun H."/>
            <person name="Tunlid A."/>
            <person name="Henrissat B."/>
            <person name="Grigoriev I.V."/>
            <person name="Hibbett D.S."/>
            <person name="Martin F."/>
        </authorList>
    </citation>
    <scope>NUCLEOTIDE SEQUENCE [LARGE SCALE GENOMIC DNA]</scope>
    <source>
        <strain evidence="5">F 1598</strain>
    </source>
</reference>
<dbReference type="AlphaFoldDB" id="A0A0C3AD04"/>
<feature type="compositionally biased region" description="Basic and acidic residues" evidence="2">
    <location>
        <begin position="31"/>
        <end position="58"/>
    </location>
</feature>
<reference evidence="4 5" key="1">
    <citation type="submission" date="2014-04" db="EMBL/GenBank/DDBJ databases">
        <authorList>
            <consortium name="DOE Joint Genome Institute"/>
            <person name="Kuo A."/>
            <person name="Tarkka M."/>
            <person name="Buscot F."/>
            <person name="Kohler A."/>
            <person name="Nagy L.G."/>
            <person name="Floudas D."/>
            <person name="Copeland A."/>
            <person name="Barry K.W."/>
            <person name="Cichocki N."/>
            <person name="Veneault-Fourrey C."/>
            <person name="LaButti K."/>
            <person name="Lindquist E.A."/>
            <person name="Lipzen A."/>
            <person name="Lundell T."/>
            <person name="Morin E."/>
            <person name="Murat C."/>
            <person name="Sun H."/>
            <person name="Tunlid A."/>
            <person name="Henrissat B."/>
            <person name="Grigoriev I.V."/>
            <person name="Hibbett D.S."/>
            <person name="Martin F."/>
            <person name="Nordberg H.P."/>
            <person name="Cantor M.N."/>
            <person name="Hua S.X."/>
        </authorList>
    </citation>
    <scope>NUCLEOTIDE SEQUENCE [LARGE SCALE GENOMIC DNA]</scope>
    <source>
        <strain evidence="4 5">F 1598</strain>
    </source>
</reference>
<dbReference type="Pfam" id="PF02114">
    <property type="entry name" value="Phosducin"/>
    <property type="match status" value="1"/>
</dbReference>
<dbReference type="PANTHER" id="PTHR46052">
    <property type="entry name" value="PHOSDUCIN-LIKE PROTEIN"/>
    <property type="match status" value="1"/>
</dbReference>
<evidence type="ECO:0000313" key="5">
    <source>
        <dbReference type="Proteomes" id="UP000054166"/>
    </source>
</evidence>
<protein>
    <recommendedName>
        <fullName evidence="3">Phosducin domain-containing protein</fullName>
    </recommendedName>
</protein>
<dbReference type="Proteomes" id="UP000054166">
    <property type="component" value="Unassembled WGS sequence"/>
</dbReference>
<dbReference type="HOGENOM" id="CLU_059221_0_0_1"/>
<feature type="domain" description="Phosducin" evidence="3">
    <location>
        <begin position="143"/>
        <end position="212"/>
    </location>
</feature>
<dbReference type="CDD" id="cd02957">
    <property type="entry name" value="Phd_like"/>
    <property type="match status" value="1"/>
</dbReference>
<proteinExistence type="inferred from homology"/>
<dbReference type="OrthoDB" id="70588at2759"/>
<evidence type="ECO:0000259" key="3">
    <source>
        <dbReference type="Pfam" id="PF02114"/>
    </source>
</evidence>
<sequence>MAYIEDLVLSGKLFSNSRSSSPVRTPSPDAGWHDDELNSDDEKGRPYQHQRLPDEQQHESIGMGPGRTGVKGVIRDRNEAQSNARNKRALEIAELNKRMEKASLGGKSFLEEEREREIEKRMMEGPGGKDEDKTDMFGRKKEGRFGHLREVGLQGFVDSVEQEEKGVWVVVHLYEPSVDRCYTLDETLARLARVHPDTKFLRSRAAALGFATTPSLSVSLPSRAHLETHTTRSHTHGDDDDPYADDNYDEFGEAFIPTFSSSQSNRKFLNLDHDTEYLDYDEDSVDTDMLPTMLVYHDGKLVFNWVRVDWEAGRAGVEELLIKHHILPQSYTMEGIDGLLSDDEDDLVRTHNRTLVTLTVT</sequence>
<name>A0A0C3AD04_PILCF</name>
<dbReference type="Gene3D" id="3.40.30.10">
    <property type="entry name" value="Glutaredoxin"/>
    <property type="match status" value="1"/>
</dbReference>
<feature type="region of interest" description="Disordered" evidence="2">
    <location>
        <begin position="14"/>
        <end position="69"/>
    </location>
</feature>
<dbReference type="InterPro" id="IPR051499">
    <property type="entry name" value="Phosducin-like_reg"/>
</dbReference>
<evidence type="ECO:0000256" key="1">
    <source>
        <dbReference type="ARBA" id="ARBA00009686"/>
    </source>
</evidence>
<dbReference type="STRING" id="765440.A0A0C3AD04"/>